<dbReference type="PANTHER" id="PTHR38479">
    <property type="entry name" value="LMO0824 PROTEIN"/>
    <property type="match status" value="1"/>
</dbReference>
<name>A0A239L9B5_9ACTN</name>
<dbReference type="AlphaFoldDB" id="A0A239L9B5"/>
<sequence length="370" mass="40264">MTTTARQLNRATLDRQLLLERRSVSVAEAVRLLLAVQAQEPASPYVALWNRVAGLDAAEVDRAFADGRLVRSSLMRVTLHAVHGGDWAALHAAMTPLLRASRLADYRWLESSLTDAEALAALDHLAAFATEPRSGAEIQEMLAGRVADPGQMWWALRTFAPLHYRPTGGPWSFRHPAAFVTAPAVADHEDSVRLLVRRYLAAFGPASTSDLMAFTRLNSARVKAAVAALGSELTVHDGLLDVAGLTLPPEDTPAPPRLLGMWDNVLLAYADRTRVIPADYRPLVVRRNGDVLPTLLVDGYVAGVWRPAEDGTGIEASAFHPLSEDAWAGLAAEAGALSAFLADRDPTVYRRYRHWWTKGIPAAEVRVLPA</sequence>
<dbReference type="GO" id="GO:0003677">
    <property type="term" value="F:DNA binding"/>
    <property type="evidence" value="ECO:0007669"/>
    <property type="project" value="UniProtKB-KW"/>
</dbReference>
<dbReference type="RefSeq" id="WP_089247833.1">
    <property type="nucleotide sequence ID" value="NZ_FZPH01000004.1"/>
</dbReference>
<gene>
    <name evidence="1" type="ORF">SAMN05421812_104148</name>
</gene>
<protein>
    <submittedName>
        <fullName evidence="1">Winged helix DNA-binding domain-containing protein</fullName>
    </submittedName>
</protein>
<reference evidence="1 2" key="1">
    <citation type="submission" date="2017-06" db="EMBL/GenBank/DDBJ databases">
        <authorList>
            <person name="Kim H.J."/>
            <person name="Triplett B.A."/>
        </authorList>
    </citation>
    <scope>NUCLEOTIDE SEQUENCE [LARGE SCALE GENOMIC DNA]</scope>
    <source>
        <strain evidence="1 2">CGMCC 4.5593</strain>
    </source>
</reference>
<dbReference type="EMBL" id="FZPH01000004">
    <property type="protein sequence ID" value="SNT27206.1"/>
    <property type="molecule type" value="Genomic_DNA"/>
</dbReference>
<dbReference type="InterPro" id="IPR009351">
    <property type="entry name" value="AlkZ-like"/>
</dbReference>
<dbReference type="Proteomes" id="UP000198362">
    <property type="component" value="Unassembled WGS sequence"/>
</dbReference>
<evidence type="ECO:0000313" key="1">
    <source>
        <dbReference type="EMBL" id="SNT27206.1"/>
    </source>
</evidence>
<dbReference type="PANTHER" id="PTHR38479:SF2">
    <property type="entry name" value="WINGED HELIX DNA-BINDING DOMAIN-CONTAINING PROTEIN"/>
    <property type="match status" value="1"/>
</dbReference>
<accession>A0A239L9B5</accession>
<keyword evidence="2" id="KW-1185">Reference proteome</keyword>
<keyword evidence="1" id="KW-0238">DNA-binding</keyword>
<dbReference type="OrthoDB" id="9148135at2"/>
<organism evidence="1 2">
    <name type="scientific">Asanoa hainanensis</name>
    <dbReference type="NCBI Taxonomy" id="560556"/>
    <lineage>
        <taxon>Bacteria</taxon>
        <taxon>Bacillati</taxon>
        <taxon>Actinomycetota</taxon>
        <taxon>Actinomycetes</taxon>
        <taxon>Micromonosporales</taxon>
        <taxon>Micromonosporaceae</taxon>
        <taxon>Asanoa</taxon>
    </lineage>
</organism>
<proteinExistence type="predicted"/>
<dbReference type="Pfam" id="PF06224">
    <property type="entry name" value="AlkZ-like"/>
    <property type="match status" value="1"/>
</dbReference>
<evidence type="ECO:0000313" key="2">
    <source>
        <dbReference type="Proteomes" id="UP000198362"/>
    </source>
</evidence>